<dbReference type="InterPro" id="IPR000792">
    <property type="entry name" value="Tscrpt_reg_LuxR_C"/>
</dbReference>
<gene>
    <name evidence="2" type="ORF">GCM10023350_30130</name>
</gene>
<reference evidence="3" key="1">
    <citation type="journal article" date="2019" name="Int. J. Syst. Evol. Microbiol.">
        <title>The Global Catalogue of Microorganisms (GCM) 10K type strain sequencing project: providing services to taxonomists for standard genome sequencing and annotation.</title>
        <authorList>
            <consortium name="The Broad Institute Genomics Platform"/>
            <consortium name="The Broad Institute Genome Sequencing Center for Infectious Disease"/>
            <person name="Wu L."/>
            <person name="Ma J."/>
        </authorList>
    </citation>
    <scope>NUCLEOTIDE SEQUENCE [LARGE SCALE GENOMIC DNA]</scope>
    <source>
        <strain evidence="3">JCM 18532</strain>
    </source>
</reference>
<name>A0ABP8Z120_9ACTN</name>
<dbReference type="CDD" id="cd06170">
    <property type="entry name" value="LuxR_C_like"/>
    <property type="match status" value="1"/>
</dbReference>
<dbReference type="PANTHER" id="PTHR47691">
    <property type="entry name" value="REGULATOR-RELATED"/>
    <property type="match status" value="1"/>
</dbReference>
<dbReference type="Pfam" id="PF13424">
    <property type="entry name" value="TPR_12"/>
    <property type="match status" value="1"/>
</dbReference>
<comment type="caution">
    <text evidence="2">The sequence shown here is derived from an EMBL/GenBank/DDBJ whole genome shotgun (WGS) entry which is preliminary data.</text>
</comment>
<evidence type="ECO:0000313" key="2">
    <source>
        <dbReference type="EMBL" id="GAA4743404.1"/>
    </source>
</evidence>
<dbReference type="SUPFAM" id="SSF48452">
    <property type="entry name" value="TPR-like"/>
    <property type="match status" value="1"/>
</dbReference>
<dbReference type="SUPFAM" id="SSF46894">
    <property type="entry name" value="C-terminal effector domain of the bipartite response regulators"/>
    <property type="match status" value="1"/>
</dbReference>
<feature type="domain" description="HTH luxR-type" evidence="1">
    <location>
        <begin position="706"/>
        <end position="771"/>
    </location>
</feature>
<dbReference type="RefSeq" id="WP_345527637.1">
    <property type="nucleotide sequence ID" value="NZ_BAABKN010000019.1"/>
</dbReference>
<dbReference type="InterPro" id="IPR011990">
    <property type="entry name" value="TPR-like_helical_dom_sf"/>
</dbReference>
<evidence type="ECO:0000259" key="1">
    <source>
        <dbReference type="PROSITE" id="PS50043"/>
    </source>
</evidence>
<dbReference type="Proteomes" id="UP001499882">
    <property type="component" value="Unassembled WGS sequence"/>
</dbReference>
<dbReference type="Pfam" id="PF00196">
    <property type="entry name" value="GerE"/>
    <property type="match status" value="1"/>
</dbReference>
<dbReference type="Gene3D" id="1.25.40.10">
    <property type="entry name" value="Tetratricopeptide repeat domain"/>
    <property type="match status" value="1"/>
</dbReference>
<keyword evidence="3" id="KW-1185">Reference proteome</keyword>
<dbReference type="Gene3D" id="3.40.50.300">
    <property type="entry name" value="P-loop containing nucleotide triphosphate hydrolases"/>
    <property type="match status" value="1"/>
</dbReference>
<proteinExistence type="predicted"/>
<dbReference type="PRINTS" id="PR00364">
    <property type="entry name" value="DISEASERSIST"/>
</dbReference>
<dbReference type="PRINTS" id="PR00038">
    <property type="entry name" value="HTHLUXR"/>
</dbReference>
<dbReference type="SMART" id="SM00421">
    <property type="entry name" value="HTH_LUXR"/>
    <property type="match status" value="1"/>
</dbReference>
<sequence>MTGSVPAEVTALIGRKAEAADVKQMLARARVVTLTGPGGVGKTRLALRLAHSVRSAFADGIWMVPVAELEQADLLAATVLARLELDGLTGTRVEDLAGAIGDQQLLLVLDNCEHLTDAVAALVTHLLASCPELRVLTTSREALRVAGEALYVVPPLALPGPGALKPGEAQRFDSVALFVERARAIDPHFELGPDGERMVADLCQRLDGLPLAIELAASSTRWLSLDSLVERAGDPLDGPPSGLRSAPDRHQSLRASLGYSYDLCSPAARTLWARFSVFRGGADLEAVEAVCLTAGPDGVSDAIRPDPLRGSVPSALFELVDKSVVTREGDHYRMLETIRQFGAAHLAGDPADQAAVNLAHLRFFALRAERLSEGWFGPDQQALLTQSHADHANFRAALELSLEAPRWAALGVRVARELWAFWIGTGSPAEGRHWLGRLLALDGLAADERARALCVSGFLAAVDGDVAAARAHLDECLVVAAQVGDHATTAHAISTLGVAALFDGQLEDAVEKLTRGTLLERQIGENAPYLVDSLINLGLALSAADRLPEARLVLEEARTLCEASREQLLLSWTLIFLGLTHLREGRLPEAVSLARDGLSLKRSVGNNQGVTWAVEILASAAVRAGDGTRAATLLGYCDARATDFGPPFHGFPGMVTWHDEAVARAREAIGATAFAEAARRGAKFSLDELISLALDEAPAVSGTADGAPKQLPLTAREHEISTLVARGDTNREIAAQLVISPRTVDTHVQNVLTKLGFTSRSQIAALFASDRKGLARSQW</sequence>
<organism evidence="2 3">
    <name type="scientific">Nocardioides endophyticus</name>
    <dbReference type="NCBI Taxonomy" id="1353775"/>
    <lineage>
        <taxon>Bacteria</taxon>
        <taxon>Bacillati</taxon>
        <taxon>Actinomycetota</taxon>
        <taxon>Actinomycetes</taxon>
        <taxon>Propionibacteriales</taxon>
        <taxon>Nocardioidaceae</taxon>
        <taxon>Nocardioides</taxon>
    </lineage>
</organism>
<dbReference type="InterPro" id="IPR016032">
    <property type="entry name" value="Sig_transdc_resp-reg_C-effctor"/>
</dbReference>
<dbReference type="EMBL" id="BAABKN010000019">
    <property type="protein sequence ID" value="GAA4743404.1"/>
    <property type="molecule type" value="Genomic_DNA"/>
</dbReference>
<dbReference type="PROSITE" id="PS50043">
    <property type="entry name" value="HTH_LUXR_2"/>
    <property type="match status" value="1"/>
</dbReference>
<dbReference type="InterPro" id="IPR002182">
    <property type="entry name" value="NB-ARC"/>
</dbReference>
<evidence type="ECO:0000313" key="3">
    <source>
        <dbReference type="Proteomes" id="UP001499882"/>
    </source>
</evidence>
<accession>A0ABP8Z120</accession>
<protein>
    <submittedName>
        <fullName evidence="2">LuxR family transcriptional regulator</fullName>
    </submittedName>
</protein>
<dbReference type="InterPro" id="IPR036388">
    <property type="entry name" value="WH-like_DNA-bd_sf"/>
</dbReference>
<dbReference type="SUPFAM" id="SSF52540">
    <property type="entry name" value="P-loop containing nucleoside triphosphate hydrolases"/>
    <property type="match status" value="1"/>
</dbReference>
<dbReference type="PROSITE" id="PS00622">
    <property type="entry name" value="HTH_LUXR_1"/>
    <property type="match status" value="1"/>
</dbReference>
<dbReference type="InterPro" id="IPR027417">
    <property type="entry name" value="P-loop_NTPase"/>
</dbReference>
<dbReference type="Pfam" id="PF00931">
    <property type="entry name" value="NB-ARC"/>
    <property type="match status" value="1"/>
</dbReference>
<dbReference type="Gene3D" id="1.10.10.10">
    <property type="entry name" value="Winged helix-like DNA-binding domain superfamily/Winged helix DNA-binding domain"/>
    <property type="match status" value="1"/>
</dbReference>
<dbReference type="PANTHER" id="PTHR47691:SF3">
    <property type="entry name" value="HTH-TYPE TRANSCRIPTIONAL REGULATOR RV0890C-RELATED"/>
    <property type="match status" value="1"/>
</dbReference>